<dbReference type="Gene3D" id="2.102.10.10">
    <property type="entry name" value="Rieske [2Fe-2S] iron-sulphur domain"/>
    <property type="match status" value="1"/>
</dbReference>
<dbReference type="PANTHER" id="PTHR43756">
    <property type="entry name" value="CHOLINE MONOOXYGENASE, CHLOROPLASTIC"/>
    <property type="match status" value="1"/>
</dbReference>
<dbReference type="InterPro" id="IPR036922">
    <property type="entry name" value="Rieske_2Fe-2S_sf"/>
</dbReference>
<dbReference type="InterPro" id="IPR017941">
    <property type="entry name" value="Rieske_2Fe-2S"/>
</dbReference>
<dbReference type="GO" id="GO:0051213">
    <property type="term" value="F:dioxygenase activity"/>
    <property type="evidence" value="ECO:0007669"/>
    <property type="project" value="UniProtKB-KW"/>
</dbReference>
<comment type="caution">
    <text evidence="8">The sequence shown here is derived from an EMBL/GenBank/DDBJ whole genome shotgun (WGS) entry which is preliminary data.</text>
</comment>
<keyword evidence="5" id="KW-0408">Iron</keyword>
<dbReference type="PANTHER" id="PTHR43756:SF5">
    <property type="entry name" value="CHOLINE MONOOXYGENASE, CHLOROPLASTIC"/>
    <property type="match status" value="1"/>
</dbReference>
<evidence type="ECO:0000313" key="9">
    <source>
        <dbReference type="Proteomes" id="UP001354971"/>
    </source>
</evidence>
<evidence type="ECO:0000313" key="8">
    <source>
        <dbReference type="EMBL" id="MEE2525543.1"/>
    </source>
</evidence>
<dbReference type="Proteomes" id="UP001354971">
    <property type="component" value="Unassembled WGS sequence"/>
</dbReference>
<keyword evidence="3" id="KW-0479">Metal-binding</keyword>
<dbReference type="PROSITE" id="PS51296">
    <property type="entry name" value="RIESKE"/>
    <property type="match status" value="1"/>
</dbReference>
<dbReference type="EMBL" id="JAZDRP010000002">
    <property type="protein sequence ID" value="MEE2525543.1"/>
    <property type="molecule type" value="Genomic_DNA"/>
</dbReference>
<evidence type="ECO:0000256" key="3">
    <source>
        <dbReference type="ARBA" id="ARBA00022723"/>
    </source>
</evidence>
<organism evidence="8 9">
    <name type="scientific">Hyphobacterium lacteum</name>
    <dbReference type="NCBI Taxonomy" id="3116575"/>
    <lineage>
        <taxon>Bacteria</taxon>
        <taxon>Pseudomonadati</taxon>
        <taxon>Pseudomonadota</taxon>
        <taxon>Alphaproteobacteria</taxon>
        <taxon>Maricaulales</taxon>
        <taxon>Maricaulaceae</taxon>
        <taxon>Hyphobacterium</taxon>
    </lineage>
</organism>
<dbReference type="SUPFAM" id="SSF55961">
    <property type="entry name" value="Bet v1-like"/>
    <property type="match status" value="1"/>
</dbReference>
<reference evidence="8 9" key="1">
    <citation type="submission" date="2024-01" db="EMBL/GenBank/DDBJ databases">
        <title>Hyphobacterium bacterium isolated from marine sediment.</title>
        <authorList>
            <person name="Zhao S."/>
        </authorList>
    </citation>
    <scope>NUCLEOTIDE SEQUENCE [LARGE SCALE GENOMIC DNA]</scope>
    <source>
        <strain evidence="9">HN65</strain>
    </source>
</reference>
<keyword evidence="2" id="KW-0001">2Fe-2S</keyword>
<keyword evidence="8" id="KW-0223">Dioxygenase</keyword>
<comment type="cofactor">
    <cofactor evidence="1">
        <name>Fe cation</name>
        <dbReference type="ChEBI" id="CHEBI:24875"/>
    </cofactor>
</comment>
<evidence type="ECO:0000259" key="7">
    <source>
        <dbReference type="PROSITE" id="PS51296"/>
    </source>
</evidence>
<keyword evidence="4" id="KW-0560">Oxidoreductase</keyword>
<dbReference type="InterPro" id="IPR015879">
    <property type="entry name" value="Ring_hydroxy_dOase_asu_C_dom"/>
</dbReference>
<dbReference type="RefSeq" id="WP_330198205.1">
    <property type="nucleotide sequence ID" value="NZ_JAZDRP010000002.1"/>
</dbReference>
<gene>
    <name evidence="8" type="ORF">V0U79_04135</name>
</gene>
<evidence type="ECO:0000256" key="1">
    <source>
        <dbReference type="ARBA" id="ARBA00001962"/>
    </source>
</evidence>
<evidence type="ECO:0000256" key="4">
    <source>
        <dbReference type="ARBA" id="ARBA00023002"/>
    </source>
</evidence>
<dbReference type="PRINTS" id="PR00090">
    <property type="entry name" value="RNGDIOXGNASE"/>
</dbReference>
<protein>
    <submittedName>
        <fullName evidence="8">Aromatic ring-hydroxylating dioxygenase subunit alpha</fullName>
    </submittedName>
</protein>
<evidence type="ECO:0000256" key="2">
    <source>
        <dbReference type="ARBA" id="ARBA00022714"/>
    </source>
</evidence>
<dbReference type="Pfam" id="PF00848">
    <property type="entry name" value="Ring_hydroxyl_A"/>
    <property type="match status" value="1"/>
</dbReference>
<dbReference type="Pfam" id="PF00355">
    <property type="entry name" value="Rieske"/>
    <property type="match status" value="1"/>
</dbReference>
<dbReference type="CDD" id="cd03469">
    <property type="entry name" value="Rieske_RO_Alpha_N"/>
    <property type="match status" value="1"/>
</dbReference>
<evidence type="ECO:0000256" key="6">
    <source>
        <dbReference type="ARBA" id="ARBA00023014"/>
    </source>
</evidence>
<evidence type="ECO:0000256" key="5">
    <source>
        <dbReference type="ARBA" id="ARBA00023004"/>
    </source>
</evidence>
<accession>A0ABU7LNP7</accession>
<keyword evidence="9" id="KW-1185">Reference proteome</keyword>
<dbReference type="Gene3D" id="3.90.380.10">
    <property type="entry name" value="Naphthalene 1,2-dioxygenase Alpha Subunit, Chain A, domain 1"/>
    <property type="match status" value="2"/>
</dbReference>
<sequence>MGSHYNRSGPTDPIRPLEQARALDPSFYLGRAAHEFDQNNILATNWQIVAPAALVENSGDHVVREIGGKPILIVRNAQGRLNGFYNVCRHRAGPIALCDGKGAKRLRCAYHGWIYDLDGQLKITPQMDGAEGFDIAGIRLAPIEVAEWCGMVFARAGTAGPSFDDFIADIAPFCAPDHIRQMRYSHSRTYPVAANWKVYADNYLEGYHVPVVHDGLNALIDYSNYTIELSQWASVQRSPMNDAKIYGMGEALYVLAYPNTMLNILPGRMQTNRIIATGPDSCEVEFSYYYLPGEDARADEDDAFSSEVQDEDAMICERVQKGLASGAYTPGRLSPAQESALWHFHNLLRSAYGADREPHDR</sequence>
<proteinExistence type="predicted"/>
<keyword evidence="6" id="KW-0411">Iron-sulfur</keyword>
<dbReference type="InterPro" id="IPR001663">
    <property type="entry name" value="Rng_hydr_dOase-A"/>
</dbReference>
<feature type="domain" description="Rieske" evidence="7">
    <location>
        <begin position="46"/>
        <end position="154"/>
    </location>
</feature>
<name>A0ABU7LNP7_9PROT</name>
<dbReference type="SUPFAM" id="SSF50022">
    <property type="entry name" value="ISP domain"/>
    <property type="match status" value="1"/>
</dbReference>